<feature type="region of interest" description="Disordered" evidence="1">
    <location>
        <begin position="1"/>
        <end position="94"/>
    </location>
</feature>
<organism evidence="2 3">
    <name type="scientific">Polyplax serrata</name>
    <name type="common">Common mouse louse</name>
    <dbReference type="NCBI Taxonomy" id="468196"/>
    <lineage>
        <taxon>Eukaryota</taxon>
        <taxon>Metazoa</taxon>
        <taxon>Ecdysozoa</taxon>
        <taxon>Arthropoda</taxon>
        <taxon>Hexapoda</taxon>
        <taxon>Insecta</taxon>
        <taxon>Pterygota</taxon>
        <taxon>Neoptera</taxon>
        <taxon>Paraneoptera</taxon>
        <taxon>Psocodea</taxon>
        <taxon>Troctomorpha</taxon>
        <taxon>Phthiraptera</taxon>
        <taxon>Anoplura</taxon>
        <taxon>Polyplacidae</taxon>
        <taxon>Polyplax</taxon>
    </lineage>
</organism>
<feature type="compositionally biased region" description="Basic and acidic residues" evidence="1">
    <location>
        <begin position="72"/>
        <end position="82"/>
    </location>
</feature>
<dbReference type="EMBL" id="JAWJWE010000001">
    <property type="protein sequence ID" value="KAK6645291.1"/>
    <property type="molecule type" value="Genomic_DNA"/>
</dbReference>
<evidence type="ECO:0000256" key="1">
    <source>
        <dbReference type="SAM" id="MobiDB-lite"/>
    </source>
</evidence>
<accession>A0AAN8SGG6</accession>
<sequence length="94" mass="11080">MGSETAKAEDNRRRSKTHKLNKNPEANQQESTAKMKRRATAQGKMKRSKQDLYSTEESGKRSRKVRGRWNRRTIDRARERNPRNVVPDLEIDKE</sequence>
<feature type="compositionally biased region" description="Basic residues" evidence="1">
    <location>
        <begin position="34"/>
        <end position="47"/>
    </location>
</feature>
<gene>
    <name evidence="2" type="ORF">RUM43_001567</name>
</gene>
<dbReference type="Proteomes" id="UP001372834">
    <property type="component" value="Unassembled WGS sequence"/>
</dbReference>
<feature type="compositionally biased region" description="Basic residues" evidence="1">
    <location>
        <begin position="61"/>
        <end position="71"/>
    </location>
</feature>
<name>A0AAN8SGG6_POLSC</name>
<feature type="compositionally biased region" description="Basic and acidic residues" evidence="1">
    <location>
        <begin position="1"/>
        <end position="12"/>
    </location>
</feature>
<evidence type="ECO:0000313" key="2">
    <source>
        <dbReference type="EMBL" id="KAK6645291.1"/>
    </source>
</evidence>
<reference evidence="2 3" key="1">
    <citation type="submission" date="2023-10" db="EMBL/GenBank/DDBJ databases">
        <title>Genomes of two closely related lineages of the louse Polyplax serrata with different host specificities.</title>
        <authorList>
            <person name="Martinu J."/>
            <person name="Tarabai H."/>
            <person name="Stefka J."/>
            <person name="Hypsa V."/>
        </authorList>
    </citation>
    <scope>NUCLEOTIDE SEQUENCE [LARGE SCALE GENOMIC DNA]</scope>
    <source>
        <strain evidence="2">HR10_N</strain>
    </source>
</reference>
<dbReference type="AlphaFoldDB" id="A0AAN8SGG6"/>
<comment type="caution">
    <text evidence="2">The sequence shown here is derived from an EMBL/GenBank/DDBJ whole genome shotgun (WGS) entry which is preliminary data.</text>
</comment>
<protein>
    <submittedName>
        <fullName evidence="2">Uncharacterized protein</fullName>
    </submittedName>
</protein>
<evidence type="ECO:0000313" key="3">
    <source>
        <dbReference type="Proteomes" id="UP001372834"/>
    </source>
</evidence>
<proteinExistence type="predicted"/>